<feature type="transmembrane region" description="Helical" evidence="2">
    <location>
        <begin position="58"/>
        <end position="79"/>
    </location>
</feature>
<evidence type="ECO:0000256" key="1">
    <source>
        <dbReference type="SAM" id="MobiDB-lite"/>
    </source>
</evidence>
<accession>A0A267E8Z6</accession>
<keyword evidence="2" id="KW-0812">Transmembrane</keyword>
<comment type="caution">
    <text evidence="3">The sequence shown here is derived from an EMBL/GenBank/DDBJ whole genome shotgun (WGS) entry which is preliminary data.</text>
</comment>
<dbReference type="EMBL" id="NIVC01002497">
    <property type="protein sequence ID" value="PAA57374.1"/>
    <property type="molecule type" value="Genomic_DNA"/>
</dbReference>
<feature type="region of interest" description="Disordered" evidence="1">
    <location>
        <begin position="87"/>
        <end position="141"/>
    </location>
</feature>
<feature type="compositionally biased region" description="Low complexity" evidence="1">
    <location>
        <begin position="96"/>
        <end position="109"/>
    </location>
</feature>
<evidence type="ECO:0000313" key="3">
    <source>
        <dbReference type="EMBL" id="PAA57374.1"/>
    </source>
</evidence>
<gene>
    <name evidence="3" type="ORF">BOX15_Mlig029306g3</name>
</gene>
<protein>
    <submittedName>
        <fullName evidence="3">Uncharacterized protein</fullName>
    </submittedName>
</protein>
<name>A0A267E8Z6_9PLAT</name>
<proteinExistence type="predicted"/>
<keyword evidence="4" id="KW-1185">Reference proteome</keyword>
<reference evidence="3 4" key="1">
    <citation type="submission" date="2017-06" db="EMBL/GenBank/DDBJ databases">
        <title>A platform for efficient transgenesis in Macrostomum lignano, a flatworm model organism for stem cell research.</title>
        <authorList>
            <person name="Berezikov E."/>
        </authorList>
    </citation>
    <scope>NUCLEOTIDE SEQUENCE [LARGE SCALE GENOMIC DNA]</scope>
    <source>
        <strain evidence="3">DV1</strain>
        <tissue evidence="3">Whole organism</tissue>
    </source>
</reference>
<organism evidence="3 4">
    <name type="scientific">Macrostomum lignano</name>
    <dbReference type="NCBI Taxonomy" id="282301"/>
    <lineage>
        <taxon>Eukaryota</taxon>
        <taxon>Metazoa</taxon>
        <taxon>Spiralia</taxon>
        <taxon>Lophotrochozoa</taxon>
        <taxon>Platyhelminthes</taxon>
        <taxon>Rhabditophora</taxon>
        <taxon>Macrostomorpha</taxon>
        <taxon>Macrostomida</taxon>
        <taxon>Macrostomidae</taxon>
        <taxon>Macrostomum</taxon>
    </lineage>
</organism>
<feature type="compositionally biased region" description="Basic and acidic residues" evidence="1">
    <location>
        <begin position="132"/>
        <end position="141"/>
    </location>
</feature>
<evidence type="ECO:0000256" key="2">
    <source>
        <dbReference type="SAM" id="Phobius"/>
    </source>
</evidence>
<dbReference type="Proteomes" id="UP000215902">
    <property type="component" value="Unassembled WGS sequence"/>
</dbReference>
<evidence type="ECO:0000313" key="4">
    <source>
        <dbReference type="Proteomes" id="UP000215902"/>
    </source>
</evidence>
<keyword evidence="2" id="KW-0472">Membrane</keyword>
<sequence>MLHENGCHLISRLRQPTSRELDKYEYLMRLKLYSNAWVEIKAEIYNYKKQREHMSSQFYWIISAPIAISLLLAFCFCICRCNQNKRTNRTGQTESQRPQRPQRPQRQQPVHTQPTDFAISVISHSPPPSYEEAMRQARAEM</sequence>
<dbReference type="AlphaFoldDB" id="A0A267E8Z6"/>
<keyword evidence="2" id="KW-1133">Transmembrane helix</keyword>